<evidence type="ECO:0000256" key="1">
    <source>
        <dbReference type="ARBA" id="ARBA00004141"/>
    </source>
</evidence>
<comment type="subcellular location">
    <subcellularLocation>
        <location evidence="1">Membrane</location>
        <topology evidence="1">Multi-pass membrane protein</topology>
    </subcellularLocation>
</comment>
<dbReference type="OrthoDB" id="2874149at2759"/>
<dbReference type="Pfam" id="PF02076">
    <property type="entry name" value="STE3"/>
    <property type="match status" value="1"/>
</dbReference>
<dbReference type="PANTHER" id="PTHR28097:SF1">
    <property type="entry name" value="PHEROMONE A FACTOR RECEPTOR"/>
    <property type="match status" value="1"/>
</dbReference>
<dbReference type="GO" id="GO:0004934">
    <property type="term" value="F:mating-type alpha-factor pheromone receptor activity"/>
    <property type="evidence" value="ECO:0007669"/>
    <property type="project" value="InterPro"/>
</dbReference>
<feature type="transmembrane region" description="Helical" evidence="11">
    <location>
        <begin position="6"/>
        <end position="25"/>
    </location>
</feature>
<keyword evidence="8 12" id="KW-0675">Receptor</keyword>
<evidence type="ECO:0000256" key="8">
    <source>
        <dbReference type="ARBA" id="ARBA00023170"/>
    </source>
</evidence>
<feature type="transmembrane region" description="Helical" evidence="11">
    <location>
        <begin position="204"/>
        <end position="228"/>
    </location>
</feature>
<keyword evidence="13" id="KW-1185">Reference proteome</keyword>
<feature type="transmembrane region" description="Helical" evidence="11">
    <location>
        <begin position="69"/>
        <end position="89"/>
    </location>
</feature>
<evidence type="ECO:0000256" key="4">
    <source>
        <dbReference type="ARBA" id="ARBA00022692"/>
    </source>
</evidence>
<organism evidence="12 13">
    <name type="scientific">Dendrothele bispora (strain CBS 962.96)</name>
    <dbReference type="NCBI Taxonomy" id="1314807"/>
    <lineage>
        <taxon>Eukaryota</taxon>
        <taxon>Fungi</taxon>
        <taxon>Dikarya</taxon>
        <taxon>Basidiomycota</taxon>
        <taxon>Agaricomycotina</taxon>
        <taxon>Agaricomycetes</taxon>
        <taxon>Agaricomycetidae</taxon>
        <taxon>Agaricales</taxon>
        <taxon>Agaricales incertae sedis</taxon>
        <taxon>Dendrothele</taxon>
    </lineage>
</organism>
<dbReference type="CDD" id="cd14966">
    <property type="entry name" value="7tmD_STE3"/>
    <property type="match status" value="1"/>
</dbReference>
<reference evidence="12 13" key="1">
    <citation type="journal article" date="2019" name="Nat. Ecol. Evol.">
        <title>Megaphylogeny resolves global patterns of mushroom evolution.</title>
        <authorList>
            <person name="Varga T."/>
            <person name="Krizsan K."/>
            <person name="Foldi C."/>
            <person name="Dima B."/>
            <person name="Sanchez-Garcia M."/>
            <person name="Sanchez-Ramirez S."/>
            <person name="Szollosi G.J."/>
            <person name="Szarkandi J.G."/>
            <person name="Papp V."/>
            <person name="Albert L."/>
            <person name="Andreopoulos W."/>
            <person name="Angelini C."/>
            <person name="Antonin V."/>
            <person name="Barry K.W."/>
            <person name="Bougher N.L."/>
            <person name="Buchanan P."/>
            <person name="Buyck B."/>
            <person name="Bense V."/>
            <person name="Catcheside P."/>
            <person name="Chovatia M."/>
            <person name="Cooper J."/>
            <person name="Damon W."/>
            <person name="Desjardin D."/>
            <person name="Finy P."/>
            <person name="Geml J."/>
            <person name="Haridas S."/>
            <person name="Hughes K."/>
            <person name="Justo A."/>
            <person name="Karasinski D."/>
            <person name="Kautmanova I."/>
            <person name="Kiss B."/>
            <person name="Kocsube S."/>
            <person name="Kotiranta H."/>
            <person name="LaButti K.M."/>
            <person name="Lechner B.E."/>
            <person name="Liimatainen K."/>
            <person name="Lipzen A."/>
            <person name="Lukacs Z."/>
            <person name="Mihaltcheva S."/>
            <person name="Morgado L.N."/>
            <person name="Niskanen T."/>
            <person name="Noordeloos M.E."/>
            <person name="Ohm R.A."/>
            <person name="Ortiz-Santana B."/>
            <person name="Ovrebo C."/>
            <person name="Racz N."/>
            <person name="Riley R."/>
            <person name="Savchenko A."/>
            <person name="Shiryaev A."/>
            <person name="Soop K."/>
            <person name="Spirin V."/>
            <person name="Szebenyi C."/>
            <person name="Tomsovsky M."/>
            <person name="Tulloss R.E."/>
            <person name="Uehling J."/>
            <person name="Grigoriev I.V."/>
            <person name="Vagvolgyi C."/>
            <person name="Papp T."/>
            <person name="Martin F.M."/>
            <person name="Miettinen O."/>
            <person name="Hibbett D.S."/>
            <person name="Nagy L.G."/>
        </authorList>
    </citation>
    <scope>NUCLEOTIDE SEQUENCE [LARGE SCALE GENOMIC DNA]</scope>
    <source>
        <strain evidence="12 13">CBS 962.96</strain>
    </source>
</reference>
<evidence type="ECO:0000256" key="3">
    <source>
        <dbReference type="ARBA" id="ARBA00022507"/>
    </source>
</evidence>
<dbReference type="PRINTS" id="PR00901">
    <property type="entry name" value="PHEROMONEBAR"/>
</dbReference>
<proteinExistence type="inferred from homology"/>
<evidence type="ECO:0000256" key="6">
    <source>
        <dbReference type="ARBA" id="ARBA00023040"/>
    </source>
</evidence>
<evidence type="ECO:0000256" key="9">
    <source>
        <dbReference type="ARBA" id="ARBA00023224"/>
    </source>
</evidence>
<evidence type="ECO:0000256" key="11">
    <source>
        <dbReference type="SAM" id="Phobius"/>
    </source>
</evidence>
<comment type="similarity">
    <text evidence="2">Belongs to the G-protein coupled receptor 4 family.</text>
</comment>
<dbReference type="PANTHER" id="PTHR28097">
    <property type="entry name" value="PHEROMONE A FACTOR RECEPTOR"/>
    <property type="match status" value="1"/>
</dbReference>
<keyword evidence="6" id="KW-0297">G-protein coupled receptor</keyword>
<evidence type="ECO:0000256" key="10">
    <source>
        <dbReference type="SAM" id="MobiDB-lite"/>
    </source>
</evidence>
<dbReference type="GO" id="GO:0005886">
    <property type="term" value="C:plasma membrane"/>
    <property type="evidence" value="ECO:0007669"/>
    <property type="project" value="TreeGrafter"/>
</dbReference>
<feature type="transmembrane region" description="Helical" evidence="11">
    <location>
        <begin position="274"/>
        <end position="290"/>
    </location>
</feature>
<dbReference type="GO" id="GO:0000750">
    <property type="term" value="P:pheromone-dependent signal transduction involved in conjugation with cellular fusion"/>
    <property type="evidence" value="ECO:0007669"/>
    <property type="project" value="TreeGrafter"/>
</dbReference>
<feature type="transmembrane region" description="Helical" evidence="11">
    <location>
        <begin position="37"/>
        <end position="57"/>
    </location>
</feature>
<keyword evidence="3" id="KW-0589">Pheromone response</keyword>
<keyword evidence="4 11" id="KW-0812">Transmembrane</keyword>
<sequence>MDSTYPLFPVFAFLGFFLPLIPLPWHFQAWNSGTCFFIFWTSLACLNQFVNSIVWHNNALNPAPVWCDISTRIMLGATVGIPASSLCINRRLYRIATIQSVGTTQAEKRRAVLIDCLICLLFPMIFIALQYVVQGHRFDILEDVGCYPVIYNTLLAYFTTNIWPIVIGLISATYCALTLRSFARRRLEFSQFMSSNKALTMSRYFRLMALAMTDIMCTTPIAIALVVINLTSAPLEPWRSWEDTHFAFSRVEQIPAVLWRSNHLVVVGVECTRWLNVVCSLLFFAFFGFADEARKHYRLAFRFIMRLVGVDVDSNSRSTKGGMKMKDNYMTSSPAVDKNLHSLPLPLYMPTTPFTASSADIKSPLSDVSDVSTPTTATATMNEIHTPKKHLQSESLPSPSTRSFDSNVSSTCISTNPTGDEHTKYYNAI</sequence>
<feature type="compositionally biased region" description="Polar residues" evidence="10">
    <location>
        <begin position="393"/>
        <end position="409"/>
    </location>
</feature>
<dbReference type="InterPro" id="IPR000481">
    <property type="entry name" value="GPCR_Pheromne_B_alpha_rcpt"/>
</dbReference>
<keyword evidence="5 11" id="KW-1133">Transmembrane helix</keyword>
<dbReference type="AlphaFoldDB" id="A0A4S8L5V3"/>
<evidence type="ECO:0000256" key="5">
    <source>
        <dbReference type="ARBA" id="ARBA00022989"/>
    </source>
</evidence>
<keyword evidence="9" id="KW-0807">Transducer</keyword>
<feature type="region of interest" description="Disordered" evidence="10">
    <location>
        <begin position="387"/>
        <end position="409"/>
    </location>
</feature>
<dbReference type="EMBL" id="ML179638">
    <property type="protein sequence ID" value="THU83830.1"/>
    <property type="molecule type" value="Genomic_DNA"/>
</dbReference>
<dbReference type="PRINTS" id="PR00899">
    <property type="entry name" value="GPCRSTE3"/>
</dbReference>
<accession>A0A4S8L5V3</accession>
<evidence type="ECO:0000313" key="12">
    <source>
        <dbReference type="EMBL" id="THU83830.1"/>
    </source>
</evidence>
<keyword evidence="7 11" id="KW-0472">Membrane</keyword>
<name>A0A4S8L5V3_DENBC</name>
<evidence type="ECO:0000256" key="7">
    <source>
        <dbReference type="ARBA" id="ARBA00023136"/>
    </source>
</evidence>
<dbReference type="Proteomes" id="UP000297245">
    <property type="component" value="Unassembled WGS sequence"/>
</dbReference>
<dbReference type="InterPro" id="IPR001499">
    <property type="entry name" value="GPCR_STE3"/>
</dbReference>
<feature type="transmembrane region" description="Helical" evidence="11">
    <location>
        <begin position="110"/>
        <end position="133"/>
    </location>
</feature>
<evidence type="ECO:0000256" key="2">
    <source>
        <dbReference type="ARBA" id="ARBA00011085"/>
    </source>
</evidence>
<evidence type="ECO:0000313" key="13">
    <source>
        <dbReference type="Proteomes" id="UP000297245"/>
    </source>
</evidence>
<gene>
    <name evidence="12" type="ORF">K435DRAFT_733746</name>
</gene>
<feature type="transmembrane region" description="Helical" evidence="11">
    <location>
        <begin position="162"/>
        <end position="183"/>
    </location>
</feature>
<protein>
    <submittedName>
        <fullName evidence="12">Pheromone receptor Rcb3 B45</fullName>
    </submittedName>
</protein>